<sequence length="364" mass="41705">MKDFQDICGIYYVGDIMLRKLYLTVLIISVLLFSIPVYVYSSPENIAQEIISLEISLSSSQKKLEDLNMDIEAINREIKSLKEEEKGIDANMSVSRDKLRYWYRFLYIDGNISLLEVILNSEDMSDLFSRIYYIESIQGYYLDFLNRLKSLKADKERLSSDLASKRKELESTRNDLQSTIDNIQKLLSEKQRLYQMALTDENVKEQIEQGESLLQRFESLTYLMSHLSDLPWKNIVPSSVTVNSKLNGASAVIDEKSIEDIIRSDEMLKEMDLHLTGTGFVIEGPSSDKLSNFSLEGEMRLTNSSAIDFIPDRLTLGGIIIQNDEMKKILSSTELRLTLPPLPFGLKVESIELNEGYITLNLIR</sequence>
<dbReference type="AlphaFoldDB" id="A0A5D8QDA7"/>
<evidence type="ECO:0000313" key="3">
    <source>
        <dbReference type="EMBL" id="TZE82119.1"/>
    </source>
</evidence>
<comment type="caution">
    <text evidence="3">The sequence shown here is derived from an EMBL/GenBank/DDBJ whole genome shotgun (WGS) entry which is preliminary data.</text>
</comment>
<gene>
    <name evidence="3" type="ORF">FWJ32_06405</name>
</gene>
<feature type="coiled-coil region" evidence="1">
    <location>
        <begin position="148"/>
        <end position="193"/>
    </location>
</feature>
<keyword evidence="4" id="KW-1185">Reference proteome</keyword>
<protein>
    <submittedName>
        <fullName evidence="3">Uncharacterized protein</fullName>
    </submittedName>
</protein>
<feature type="transmembrane region" description="Helical" evidence="2">
    <location>
        <begin position="21"/>
        <end position="40"/>
    </location>
</feature>
<keyword evidence="2" id="KW-0472">Membrane</keyword>
<keyword evidence="2" id="KW-0812">Transmembrane</keyword>
<dbReference type="Gene3D" id="6.10.250.3150">
    <property type="match status" value="1"/>
</dbReference>
<feature type="coiled-coil region" evidence="1">
    <location>
        <begin position="57"/>
        <end position="91"/>
    </location>
</feature>
<proteinExistence type="predicted"/>
<keyword evidence="1" id="KW-0175">Coiled coil</keyword>
<keyword evidence="2" id="KW-1133">Transmembrane helix</keyword>
<accession>A0A5D8QDA7</accession>
<dbReference type="EMBL" id="VTPS01000008">
    <property type="protein sequence ID" value="TZE82119.1"/>
    <property type="molecule type" value="Genomic_DNA"/>
</dbReference>
<reference evidence="3 4" key="1">
    <citation type="submission" date="2019-08" db="EMBL/GenBank/DDBJ databases">
        <title>Calorimonas adulescens gen. nov., sp. nov., an anaerobic thermophilic bacterium from Sakhalin hot spring.</title>
        <authorList>
            <person name="Khomyakova M.A."/>
            <person name="Merkel A.Y."/>
            <person name="Novikov A."/>
            <person name="Bonch-Osmolovskaya E.A."/>
            <person name="Slobodkin A.I."/>
        </authorList>
    </citation>
    <scope>NUCLEOTIDE SEQUENCE [LARGE SCALE GENOMIC DNA]</scope>
    <source>
        <strain evidence="3 4">A05MB</strain>
    </source>
</reference>
<dbReference type="Proteomes" id="UP000322976">
    <property type="component" value="Unassembled WGS sequence"/>
</dbReference>
<evidence type="ECO:0000256" key="1">
    <source>
        <dbReference type="SAM" id="Coils"/>
    </source>
</evidence>
<name>A0A5D8QDA7_9THEO</name>
<evidence type="ECO:0000256" key="2">
    <source>
        <dbReference type="SAM" id="Phobius"/>
    </source>
</evidence>
<evidence type="ECO:0000313" key="4">
    <source>
        <dbReference type="Proteomes" id="UP000322976"/>
    </source>
</evidence>
<organism evidence="3 4">
    <name type="scientific">Calorimonas adulescens</name>
    <dbReference type="NCBI Taxonomy" id="2606906"/>
    <lineage>
        <taxon>Bacteria</taxon>
        <taxon>Bacillati</taxon>
        <taxon>Bacillota</taxon>
        <taxon>Clostridia</taxon>
        <taxon>Thermoanaerobacterales</taxon>
        <taxon>Thermoanaerobacteraceae</taxon>
        <taxon>Calorimonas</taxon>
    </lineage>
</organism>